<name>A0A3B1BQD2_9ZZZZ</name>
<gene>
    <name evidence="1" type="ORF">MNBD_GAMMA24-2252</name>
</gene>
<protein>
    <recommendedName>
        <fullName evidence="2">Acetyltransferase</fullName>
    </recommendedName>
</protein>
<dbReference type="InterPro" id="IPR038763">
    <property type="entry name" value="DHH_sf"/>
</dbReference>
<accession>A0A3B1BQD2</accession>
<dbReference type="SUPFAM" id="SSF64182">
    <property type="entry name" value="DHH phosphoesterases"/>
    <property type="match status" value="1"/>
</dbReference>
<evidence type="ECO:0000313" key="1">
    <source>
        <dbReference type="EMBL" id="VAX14413.1"/>
    </source>
</evidence>
<organism evidence="1">
    <name type="scientific">hydrothermal vent metagenome</name>
    <dbReference type="NCBI Taxonomy" id="652676"/>
    <lineage>
        <taxon>unclassified sequences</taxon>
        <taxon>metagenomes</taxon>
        <taxon>ecological metagenomes</taxon>
    </lineage>
</organism>
<evidence type="ECO:0008006" key="2">
    <source>
        <dbReference type="Google" id="ProtNLM"/>
    </source>
</evidence>
<dbReference type="EMBL" id="UOFZ01000175">
    <property type="protein sequence ID" value="VAX14413.1"/>
    <property type="molecule type" value="Genomic_DNA"/>
</dbReference>
<reference evidence="1" key="1">
    <citation type="submission" date="2018-06" db="EMBL/GenBank/DDBJ databases">
        <authorList>
            <person name="Zhirakovskaya E."/>
        </authorList>
    </citation>
    <scope>NUCLEOTIDE SEQUENCE</scope>
</reference>
<dbReference type="AlphaFoldDB" id="A0A3B1BQD2"/>
<sequence>MTQYDVFNGDADGLCALQQLRLAKPLDSILITGVKRDIKLLDKFEAQKGDQITVLDISLDKNRDALQRLLLQGAQVEYFDHHFAGDIPQHSALEAHIDTSPSICTSLLVNHHLQNRYPTWAITGAYGDNLYASADLLAQQVGLGIEESEALKELGTYLNYNGYGSALEDLYFRPDELYQRLKAYVSPLDFIANDDAFVCLKNGYAEDMAQARMTKPVIETERHVLVLLPDAPWARRVSGVLANEMARSAPDRAHALVNTMADGSLRVSVRAPLNRRTGAEVLCMAFPTGGGRQAAAGINSLPADQYDAFVDKFTHAFTG</sequence>
<proteinExistence type="predicted"/>